<comment type="caution">
    <text evidence="2">The sequence shown here is derived from an EMBL/GenBank/DDBJ whole genome shotgun (WGS) entry which is preliminary data.</text>
</comment>
<reference evidence="2 3" key="1">
    <citation type="submission" date="2015-12" db="EMBL/GenBank/DDBJ databases">
        <title>The genome of Folsomia candida.</title>
        <authorList>
            <person name="Faddeeva A."/>
            <person name="Derks M.F."/>
            <person name="Anvar Y."/>
            <person name="Smit S."/>
            <person name="Van Straalen N."/>
            <person name="Roelofs D."/>
        </authorList>
    </citation>
    <scope>NUCLEOTIDE SEQUENCE [LARGE SCALE GENOMIC DNA]</scope>
    <source>
        <strain evidence="2 3">VU population</strain>
        <tissue evidence="2">Whole body</tissue>
    </source>
</reference>
<dbReference type="AlphaFoldDB" id="A0A226D9K3"/>
<feature type="transmembrane region" description="Helical" evidence="1">
    <location>
        <begin position="162"/>
        <end position="179"/>
    </location>
</feature>
<keyword evidence="1" id="KW-1133">Transmembrane helix</keyword>
<gene>
    <name evidence="2" type="ORF">Fcan01_23839</name>
</gene>
<proteinExistence type="predicted"/>
<evidence type="ECO:0000313" key="3">
    <source>
        <dbReference type="Proteomes" id="UP000198287"/>
    </source>
</evidence>
<evidence type="ECO:0000256" key="1">
    <source>
        <dbReference type="SAM" id="Phobius"/>
    </source>
</evidence>
<accession>A0A226D9K3</accession>
<feature type="transmembrane region" description="Helical" evidence="1">
    <location>
        <begin position="220"/>
        <end position="241"/>
    </location>
</feature>
<keyword evidence="1" id="KW-0812">Transmembrane</keyword>
<feature type="transmembrane region" description="Helical" evidence="1">
    <location>
        <begin position="424"/>
        <end position="444"/>
    </location>
</feature>
<organism evidence="2 3">
    <name type="scientific">Folsomia candida</name>
    <name type="common">Springtail</name>
    <dbReference type="NCBI Taxonomy" id="158441"/>
    <lineage>
        <taxon>Eukaryota</taxon>
        <taxon>Metazoa</taxon>
        <taxon>Ecdysozoa</taxon>
        <taxon>Arthropoda</taxon>
        <taxon>Hexapoda</taxon>
        <taxon>Collembola</taxon>
        <taxon>Entomobryomorpha</taxon>
        <taxon>Isotomoidea</taxon>
        <taxon>Isotomidae</taxon>
        <taxon>Proisotominae</taxon>
        <taxon>Folsomia</taxon>
    </lineage>
</organism>
<protein>
    <submittedName>
        <fullName evidence="2">Uncharacterized protein</fullName>
    </submittedName>
</protein>
<dbReference type="Gene3D" id="1.10.287.70">
    <property type="match status" value="1"/>
</dbReference>
<evidence type="ECO:0000313" key="2">
    <source>
        <dbReference type="EMBL" id="OXA41524.1"/>
    </source>
</evidence>
<name>A0A226D9K3_FOLCA</name>
<dbReference type="Proteomes" id="UP000198287">
    <property type="component" value="Unassembled WGS sequence"/>
</dbReference>
<sequence length="465" mass="54676">MDFFQTEYNTQIKRDLDFKRRPINCAILILIEPTMFNVYSELLGFARFYGWRETTVIIALLPEDGESLWIFSLKNESTRIRETSDMYSAMIFFVTSDDHFSPNQGLINMYLSNATTEFEDGIDQKRFGPNVIYGAFYCAEKMILEDSVVTWRKWTSPFTSPVWLSMFVICSSFVVVHAVSIRPRESKRFRVRISSTEAMFTVCTLLLRQSPSNSPKSSRFSVILPLQVLFTFFVILIMNLYEGIMTTNISSPLQPKTFQTLGELLDAGYKFVFPNDNITEYYVKTNWSEFVSGFSNAGQFWRYNTRFIAIGRTGSYHKLILGDTENKLKLATDMPYDQEWKQAFFLRPKYCSMVKEPYFTRIFKFRFARRMTGFFAREMIKLWQAGLLEIWRRHYTSEKFQGWLKYRLKKEIEDKSYISIKTGIDTVFTMCGILLNIALFSLIVEKHVTTKFCQLRENLVRKLKL</sequence>
<keyword evidence="1" id="KW-0472">Membrane</keyword>
<dbReference type="EMBL" id="LNIX01000029">
    <property type="protein sequence ID" value="OXA41524.1"/>
    <property type="molecule type" value="Genomic_DNA"/>
</dbReference>
<keyword evidence="3" id="KW-1185">Reference proteome</keyword>